<gene>
    <name evidence="1" type="ORF">PXEA_LOCUS26520</name>
</gene>
<keyword evidence="2" id="KW-1185">Reference proteome</keyword>
<evidence type="ECO:0000313" key="2">
    <source>
        <dbReference type="Proteomes" id="UP000784294"/>
    </source>
</evidence>
<dbReference type="Proteomes" id="UP000784294">
    <property type="component" value="Unassembled WGS sequence"/>
</dbReference>
<proteinExistence type="predicted"/>
<protein>
    <submittedName>
        <fullName evidence="1">Uncharacterized protein</fullName>
    </submittedName>
</protein>
<reference evidence="1" key="1">
    <citation type="submission" date="2018-11" db="EMBL/GenBank/DDBJ databases">
        <authorList>
            <consortium name="Pathogen Informatics"/>
        </authorList>
    </citation>
    <scope>NUCLEOTIDE SEQUENCE</scope>
</reference>
<organism evidence="1 2">
    <name type="scientific">Protopolystoma xenopodis</name>
    <dbReference type="NCBI Taxonomy" id="117903"/>
    <lineage>
        <taxon>Eukaryota</taxon>
        <taxon>Metazoa</taxon>
        <taxon>Spiralia</taxon>
        <taxon>Lophotrochozoa</taxon>
        <taxon>Platyhelminthes</taxon>
        <taxon>Monogenea</taxon>
        <taxon>Polyopisthocotylea</taxon>
        <taxon>Polystomatidea</taxon>
        <taxon>Polystomatidae</taxon>
        <taxon>Protopolystoma</taxon>
    </lineage>
</organism>
<comment type="caution">
    <text evidence="1">The sequence shown here is derived from an EMBL/GenBank/DDBJ whole genome shotgun (WGS) entry which is preliminary data.</text>
</comment>
<dbReference type="OrthoDB" id="6278505at2759"/>
<sequence length="82" mass="9222">MSLSRYRKAPHSLSPEQAAAASQYWTAARRLAAYPAGRLPDVNSLPVIDRYDWPAPPSPAVVMIDKRMLTEYPRYRSSRSAS</sequence>
<evidence type="ECO:0000313" key="1">
    <source>
        <dbReference type="EMBL" id="VEL33080.1"/>
    </source>
</evidence>
<accession>A0A3S5B0C2</accession>
<name>A0A3S5B0C2_9PLAT</name>
<dbReference type="AlphaFoldDB" id="A0A3S5B0C2"/>
<dbReference type="EMBL" id="CAAALY010245133">
    <property type="protein sequence ID" value="VEL33080.1"/>
    <property type="molecule type" value="Genomic_DNA"/>
</dbReference>